<dbReference type="PANTHER" id="PTHR30003">
    <property type="entry name" value="L-LACTATE PERMEASE"/>
    <property type="match status" value="1"/>
</dbReference>
<dbReference type="InterPro" id="IPR003804">
    <property type="entry name" value="Lactate_perm"/>
</dbReference>
<keyword evidence="6 8" id="KW-0472">Membrane</keyword>
<evidence type="ECO:0000256" key="7">
    <source>
        <dbReference type="SAM" id="MobiDB-lite"/>
    </source>
</evidence>
<feature type="region of interest" description="Disordered" evidence="7">
    <location>
        <begin position="113"/>
        <end position="145"/>
    </location>
</feature>
<feature type="transmembrane region" description="Helical" evidence="8">
    <location>
        <begin position="12"/>
        <end position="30"/>
    </location>
</feature>
<dbReference type="AlphaFoldDB" id="A0A9P6XTB1"/>
<feature type="transmembrane region" description="Helical" evidence="8">
    <location>
        <begin position="42"/>
        <end position="59"/>
    </location>
</feature>
<evidence type="ECO:0000256" key="5">
    <source>
        <dbReference type="ARBA" id="ARBA00022989"/>
    </source>
</evidence>
<comment type="caution">
    <text evidence="9">The sequence shown here is derived from an EMBL/GenBank/DDBJ whole genome shotgun (WGS) entry which is preliminary data.</text>
</comment>
<evidence type="ECO:0000313" key="9">
    <source>
        <dbReference type="EMBL" id="KAG1531966.1"/>
    </source>
</evidence>
<accession>A0A9P6XTB1</accession>
<dbReference type="GO" id="GO:0015295">
    <property type="term" value="F:solute:proton symporter activity"/>
    <property type="evidence" value="ECO:0007669"/>
    <property type="project" value="TreeGrafter"/>
</dbReference>
<gene>
    <name evidence="9" type="ORF">G6F50_016421</name>
</gene>
<keyword evidence="4 8" id="KW-0812">Transmembrane</keyword>
<evidence type="ECO:0000256" key="4">
    <source>
        <dbReference type="ARBA" id="ARBA00022692"/>
    </source>
</evidence>
<dbReference type="EMBL" id="JAANIU010010317">
    <property type="protein sequence ID" value="KAG1531966.1"/>
    <property type="molecule type" value="Genomic_DNA"/>
</dbReference>
<evidence type="ECO:0000256" key="1">
    <source>
        <dbReference type="ARBA" id="ARBA00004651"/>
    </source>
</evidence>
<feature type="compositionally biased region" description="Low complexity" evidence="7">
    <location>
        <begin position="124"/>
        <end position="145"/>
    </location>
</feature>
<keyword evidence="2" id="KW-0813">Transport</keyword>
<evidence type="ECO:0000256" key="3">
    <source>
        <dbReference type="ARBA" id="ARBA00022475"/>
    </source>
</evidence>
<dbReference type="PANTHER" id="PTHR30003:SF0">
    <property type="entry name" value="GLYCOLATE PERMEASE GLCA-RELATED"/>
    <property type="match status" value="1"/>
</dbReference>
<keyword evidence="3" id="KW-1003">Cell membrane</keyword>
<reference evidence="9 10" key="1">
    <citation type="journal article" date="2020" name="Microb. Genom.">
        <title>Genetic diversity of clinical and environmental Mucorales isolates obtained from an investigation of mucormycosis cases among solid organ transplant recipients.</title>
        <authorList>
            <person name="Nguyen M.H."/>
            <person name="Kaul D."/>
            <person name="Muto C."/>
            <person name="Cheng S.J."/>
            <person name="Richter R.A."/>
            <person name="Bruno V.M."/>
            <person name="Liu G."/>
            <person name="Beyhan S."/>
            <person name="Sundermann A.J."/>
            <person name="Mounaud S."/>
            <person name="Pasculle A.W."/>
            <person name="Nierman W.C."/>
            <person name="Driscoll E."/>
            <person name="Cumbie R."/>
            <person name="Clancy C.J."/>
            <person name="Dupont C.L."/>
        </authorList>
    </citation>
    <scope>NUCLEOTIDE SEQUENCE [LARGE SCALE GENOMIC DNA]</scope>
    <source>
        <strain evidence="9 10">GL24</strain>
    </source>
</reference>
<evidence type="ECO:0000256" key="2">
    <source>
        <dbReference type="ARBA" id="ARBA00022448"/>
    </source>
</evidence>
<evidence type="ECO:0000313" key="10">
    <source>
        <dbReference type="Proteomes" id="UP000740926"/>
    </source>
</evidence>
<proteinExistence type="predicted"/>
<evidence type="ECO:0000256" key="8">
    <source>
        <dbReference type="SAM" id="Phobius"/>
    </source>
</evidence>
<feature type="compositionally biased region" description="Polar residues" evidence="7">
    <location>
        <begin position="113"/>
        <end position="123"/>
    </location>
</feature>
<dbReference type="GO" id="GO:0015129">
    <property type="term" value="F:lactate transmembrane transporter activity"/>
    <property type="evidence" value="ECO:0007669"/>
    <property type="project" value="InterPro"/>
</dbReference>
<dbReference type="Pfam" id="PF02652">
    <property type="entry name" value="Lactate_perm"/>
    <property type="match status" value="1"/>
</dbReference>
<protein>
    <submittedName>
        <fullName evidence="9">Uncharacterized protein</fullName>
    </submittedName>
</protein>
<dbReference type="GO" id="GO:0005886">
    <property type="term" value="C:plasma membrane"/>
    <property type="evidence" value="ECO:0007669"/>
    <property type="project" value="UniProtKB-SubCell"/>
</dbReference>
<comment type="subcellular location">
    <subcellularLocation>
        <location evidence="1">Cell membrane</location>
        <topology evidence="1">Multi-pass membrane protein</topology>
    </subcellularLocation>
</comment>
<sequence length="145" mass="15025">MAIMDGWRGIRETWPAVLVAGGSFAIAQYLTSNFIGPELPDITASLAALVCLTLFLRRWKAASASASPVGSSLPCASIMVWNACAMRVRSSSVARSAACQAVAPSSAWRISSTSKRYSGSPWNSGRYGASGSSSACRARAAGSAT</sequence>
<dbReference type="Proteomes" id="UP000740926">
    <property type="component" value="Unassembled WGS sequence"/>
</dbReference>
<organism evidence="9 10">
    <name type="scientific">Rhizopus delemar</name>
    <dbReference type="NCBI Taxonomy" id="936053"/>
    <lineage>
        <taxon>Eukaryota</taxon>
        <taxon>Fungi</taxon>
        <taxon>Fungi incertae sedis</taxon>
        <taxon>Mucoromycota</taxon>
        <taxon>Mucoromycotina</taxon>
        <taxon>Mucoromycetes</taxon>
        <taxon>Mucorales</taxon>
        <taxon>Mucorineae</taxon>
        <taxon>Rhizopodaceae</taxon>
        <taxon>Rhizopus</taxon>
    </lineage>
</organism>
<keyword evidence="10" id="KW-1185">Reference proteome</keyword>
<name>A0A9P6XTB1_9FUNG</name>
<evidence type="ECO:0000256" key="6">
    <source>
        <dbReference type="ARBA" id="ARBA00023136"/>
    </source>
</evidence>
<keyword evidence="5 8" id="KW-1133">Transmembrane helix</keyword>